<name>A0AA41YDL8_9BACT</name>
<dbReference type="Pfam" id="PF11008">
    <property type="entry name" value="DUF2846"/>
    <property type="match status" value="1"/>
</dbReference>
<keyword evidence="3" id="KW-1185">Reference proteome</keyword>
<feature type="domain" description="DUF2846" evidence="1">
    <location>
        <begin position="27"/>
        <end position="108"/>
    </location>
</feature>
<dbReference type="AlphaFoldDB" id="A0AA41YDL8"/>
<proteinExistence type="predicted"/>
<evidence type="ECO:0000259" key="1">
    <source>
        <dbReference type="Pfam" id="PF11008"/>
    </source>
</evidence>
<dbReference type="InterPro" id="IPR022548">
    <property type="entry name" value="DUF2846"/>
</dbReference>
<comment type="caution">
    <text evidence="2">The sequence shown here is derived from an EMBL/GenBank/DDBJ whole genome shotgun (WGS) entry which is preliminary data.</text>
</comment>
<dbReference type="Proteomes" id="UP001163821">
    <property type="component" value="Unassembled WGS sequence"/>
</dbReference>
<evidence type="ECO:0000313" key="2">
    <source>
        <dbReference type="EMBL" id="MCW0484898.1"/>
    </source>
</evidence>
<organism evidence="2 3">
    <name type="scientific">Gaoshiqia sediminis</name>
    <dbReference type="NCBI Taxonomy" id="2986998"/>
    <lineage>
        <taxon>Bacteria</taxon>
        <taxon>Pseudomonadati</taxon>
        <taxon>Bacteroidota</taxon>
        <taxon>Bacteroidia</taxon>
        <taxon>Marinilabiliales</taxon>
        <taxon>Prolixibacteraceae</taxon>
        <taxon>Gaoshiqia</taxon>
    </lineage>
</organism>
<protein>
    <submittedName>
        <fullName evidence="2">DUF2846 domain-containing protein</fullName>
    </submittedName>
</protein>
<reference evidence="2" key="1">
    <citation type="submission" date="2022-10" db="EMBL/GenBank/DDBJ databases">
        <title>Gaoshiqiia sediminis gen. nov., sp. nov., isolated from coastal sediment.</title>
        <authorList>
            <person name="Yu W.X."/>
            <person name="Mu D.S."/>
            <person name="Du J.Z."/>
            <person name="Liang Y.Q."/>
        </authorList>
    </citation>
    <scope>NUCLEOTIDE SEQUENCE</scope>
    <source>
        <strain evidence="2">A06</strain>
    </source>
</reference>
<dbReference type="RefSeq" id="WP_282593489.1">
    <property type="nucleotide sequence ID" value="NZ_JAPAAF010000061.1"/>
</dbReference>
<sequence>MRTIKFLTVLAIGVGLSLTSFSQDKFGKVYFIRSTGFQGSAAAFTAFIDDQLVCKLNNKRYSIHEVPEGEHTFTVQFGGKQAKAKAEPIVINVEEGKNYYVQMVFQTGVLKNNLYCQEVTENSANTILADCVEDTNCIPENYDERKEKKAQKSKIGR</sequence>
<gene>
    <name evidence="2" type="ORF">N2K84_19350</name>
</gene>
<evidence type="ECO:0000313" key="3">
    <source>
        <dbReference type="Proteomes" id="UP001163821"/>
    </source>
</evidence>
<accession>A0AA41YDL8</accession>
<dbReference type="EMBL" id="JAPAAF010000061">
    <property type="protein sequence ID" value="MCW0484898.1"/>
    <property type="molecule type" value="Genomic_DNA"/>
</dbReference>